<dbReference type="InterPro" id="IPR006450">
    <property type="entry name" value="Phage_HK97_gp6-like"/>
</dbReference>
<evidence type="ECO:0000313" key="2">
    <source>
        <dbReference type="Proteomes" id="UP001314903"/>
    </source>
</evidence>
<sequence length="92" mass="10945">MVVTLEDTKLWLRVEHADEDALIESLITASQEIVEYILRFSLNDFEGDIPESIKHAIFFTVSKFYEERNEIDMNELKTVLKFLLSSYRKEIW</sequence>
<comment type="caution">
    <text evidence="1">The sequence shown here is derived from an EMBL/GenBank/DDBJ whole genome shotgun (WGS) entry which is preliminary data.</text>
</comment>
<accession>A0ABS4KLN4</accession>
<reference evidence="1 2" key="1">
    <citation type="submission" date="2021-03" db="EMBL/GenBank/DDBJ databases">
        <title>Genomic Encyclopedia of Type Strains, Phase IV (KMG-IV): sequencing the most valuable type-strain genomes for metagenomic binning, comparative biology and taxonomic classification.</title>
        <authorList>
            <person name="Goeker M."/>
        </authorList>
    </citation>
    <scope>NUCLEOTIDE SEQUENCE [LARGE SCALE GENOMIC DNA]</scope>
    <source>
        <strain evidence="1 2">DSM 27512</strain>
    </source>
</reference>
<dbReference type="EMBL" id="JAGGLI010000036">
    <property type="protein sequence ID" value="MBP2028698.1"/>
    <property type="molecule type" value="Genomic_DNA"/>
</dbReference>
<evidence type="ECO:0000313" key="1">
    <source>
        <dbReference type="EMBL" id="MBP2028698.1"/>
    </source>
</evidence>
<dbReference type="Proteomes" id="UP001314903">
    <property type="component" value="Unassembled WGS sequence"/>
</dbReference>
<proteinExistence type="predicted"/>
<gene>
    <name evidence="1" type="ORF">J2Z35_002528</name>
</gene>
<dbReference type="InterPro" id="IPR021146">
    <property type="entry name" value="Phage_gp6-like_head-tail"/>
</dbReference>
<name>A0ABS4KLN4_9FIRM</name>
<evidence type="ECO:0008006" key="3">
    <source>
        <dbReference type="Google" id="ProtNLM"/>
    </source>
</evidence>
<dbReference type="Pfam" id="PF05135">
    <property type="entry name" value="Phage_connect_1"/>
    <property type="match status" value="1"/>
</dbReference>
<dbReference type="NCBIfam" id="TIGR01560">
    <property type="entry name" value="put_DNA_pack"/>
    <property type="match status" value="1"/>
</dbReference>
<dbReference type="CDD" id="cd08054">
    <property type="entry name" value="gp6"/>
    <property type="match status" value="1"/>
</dbReference>
<organism evidence="1 2">
    <name type="scientific">Acetoanaerobium pronyense</name>
    <dbReference type="NCBI Taxonomy" id="1482736"/>
    <lineage>
        <taxon>Bacteria</taxon>
        <taxon>Bacillati</taxon>
        <taxon>Bacillota</taxon>
        <taxon>Clostridia</taxon>
        <taxon>Peptostreptococcales</taxon>
        <taxon>Filifactoraceae</taxon>
        <taxon>Acetoanaerobium</taxon>
    </lineage>
</organism>
<dbReference type="Gene3D" id="1.10.3230.30">
    <property type="entry name" value="Phage gp6-like head-tail connector protein"/>
    <property type="match status" value="1"/>
</dbReference>
<protein>
    <recommendedName>
        <fullName evidence="3">Phage gp6-like head-tail connector protein</fullName>
    </recommendedName>
</protein>
<keyword evidence="2" id="KW-1185">Reference proteome</keyword>